<comment type="caution">
    <text evidence="1">The sequence shown here is derived from an EMBL/GenBank/DDBJ whole genome shotgun (WGS) entry which is preliminary data.</text>
</comment>
<organism evidence="1 2">
    <name type="scientific">Mucilaginibacter gracilis</name>
    <dbReference type="NCBI Taxonomy" id="423350"/>
    <lineage>
        <taxon>Bacteria</taxon>
        <taxon>Pseudomonadati</taxon>
        <taxon>Bacteroidota</taxon>
        <taxon>Sphingobacteriia</taxon>
        <taxon>Sphingobacteriales</taxon>
        <taxon>Sphingobacteriaceae</taxon>
        <taxon>Mucilaginibacter</taxon>
    </lineage>
</organism>
<accession>A0A495J6K6</accession>
<evidence type="ECO:0000313" key="2">
    <source>
        <dbReference type="Proteomes" id="UP000268007"/>
    </source>
</evidence>
<dbReference type="AlphaFoldDB" id="A0A495J6K6"/>
<gene>
    <name evidence="1" type="ORF">BDD43_4866</name>
</gene>
<reference evidence="1 2" key="1">
    <citation type="submission" date="2018-10" db="EMBL/GenBank/DDBJ databases">
        <title>Genomic Encyclopedia of Archaeal and Bacterial Type Strains, Phase II (KMG-II): from individual species to whole genera.</title>
        <authorList>
            <person name="Goeker M."/>
        </authorList>
    </citation>
    <scope>NUCLEOTIDE SEQUENCE [LARGE SCALE GENOMIC DNA]</scope>
    <source>
        <strain evidence="1 2">DSM 18602</strain>
    </source>
</reference>
<dbReference type="Proteomes" id="UP000268007">
    <property type="component" value="Unassembled WGS sequence"/>
</dbReference>
<evidence type="ECO:0000313" key="1">
    <source>
        <dbReference type="EMBL" id="RKR84620.1"/>
    </source>
</evidence>
<dbReference type="EMBL" id="RBKU01000001">
    <property type="protein sequence ID" value="RKR84620.1"/>
    <property type="molecule type" value="Genomic_DNA"/>
</dbReference>
<protein>
    <submittedName>
        <fullName evidence="1">Uncharacterized protein</fullName>
    </submittedName>
</protein>
<keyword evidence="2" id="KW-1185">Reference proteome</keyword>
<dbReference type="RefSeq" id="WP_121200366.1">
    <property type="nucleotide sequence ID" value="NZ_RBKU01000001.1"/>
</dbReference>
<proteinExistence type="predicted"/>
<sequence>MKNITAKKFNKRINKLHRFNDLIDDYSAETTVGDPTNTTITVLTTVSGPPIRQAVKGQSAQKPLMD</sequence>
<name>A0A495J6K6_9SPHI</name>